<dbReference type="RefSeq" id="WP_393174892.1">
    <property type="nucleotide sequence ID" value="NZ_JBICRM010000040.1"/>
</dbReference>
<dbReference type="EMBL" id="JBICRM010000040">
    <property type="protein sequence ID" value="MFG1709778.1"/>
    <property type="molecule type" value="Genomic_DNA"/>
</dbReference>
<dbReference type="Proteomes" id="UP001603978">
    <property type="component" value="Unassembled WGS sequence"/>
</dbReference>
<evidence type="ECO:0000313" key="2">
    <source>
        <dbReference type="Proteomes" id="UP001603978"/>
    </source>
</evidence>
<protein>
    <submittedName>
        <fullName evidence="1">Uncharacterized protein</fullName>
    </submittedName>
</protein>
<accession>A0ABW7AUL3</accession>
<proteinExistence type="predicted"/>
<evidence type="ECO:0000313" key="1">
    <source>
        <dbReference type="EMBL" id="MFG1709778.1"/>
    </source>
</evidence>
<gene>
    <name evidence="1" type="ORF">ACFLIM_42040</name>
</gene>
<sequence length="303" mass="33569">MIPPYDHEALWVKAKLFINRAMDDDARSFDEQALWASLSLELLAKAALARVSPLLIADPTEDGTNLLMASGLIEGDARFVSVKAKTLFSRCHKAFKPFSLNEAVRFSQARNEYLHSSGAGFMAIPPHAWWPKFWALASVLVTALDRDIDDFVGSDREGVVAKHLEQNSKNVEHRTEMLIERAKQRLQQRREGTLSARVAAEWQTSQVLTGHLSYSGTAACPACGSMGTIEGEDITDTETTYEQYSEEDFDVLVTHTIGAEYFSCSVCHLVLDSYELLDQAGVDDSFTVDGDPSDAYEGDYGND</sequence>
<reference evidence="1 2" key="1">
    <citation type="submission" date="2024-10" db="EMBL/GenBank/DDBJ databases">
        <authorList>
            <person name="Topkara A.R."/>
            <person name="Saygin H."/>
        </authorList>
    </citation>
    <scope>NUCLEOTIDE SEQUENCE [LARGE SCALE GENOMIC DNA]</scope>
    <source>
        <strain evidence="1 2">M3C6</strain>
    </source>
</reference>
<name>A0ABW7AUL3_9ACTN</name>
<keyword evidence="2" id="KW-1185">Reference proteome</keyword>
<comment type="caution">
    <text evidence="1">The sequence shown here is derived from an EMBL/GenBank/DDBJ whole genome shotgun (WGS) entry which is preliminary data.</text>
</comment>
<organism evidence="1 2">
    <name type="scientific">Nonomuraea marmarensis</name>
    <dbReference type="NCBI Taxonomy" id="3351344"/>
    <lineage>
        <taxon>Bacteria</taxon>
        <taxon>Bacillati</taxon>
        <taxon>Actinomycetota</taxon>
        <taxon>Actinomycetes</taxon>
        <taxon>Streptosporangiales</taxon>
        <taxon>Streptosporangiaceae</taxon>
        <taxon>Nonomuraea</taxon>
    </lineage>
</organism>